<keyword evidence="3" id="KW-1185">Reference proteome</keyword>
<dbReference type="AlphaFoldDB" id="A0A5N7DL25"/>
<dbReference type="GO" id="GO:0030246">
    <property type="term" value="F:carbohydrate binding"/>
    <property type="evidence" value="ECO:0007669"/>
    <property type="project" value="UniProtKB-KW"/>
</dbReference>
<evidence type="ECO:0000259" key="1">
    <source>
        <dbReference type="Pfam" id="PF14200"/>
    </source>
</evidence>
<accession>A0A5N7DL25</accession>
<evidence type="ECO:0000313" key="3">
    <source>
        <dbReference type="Proteomes" id="UP000325579"/>
    </source>
</evidence>
<keyword evidence="2" id="KW-0430">Lectin</keyword>
<dbReference type="SUPFAM" id="SSF50370">
    <property type="entry name" value="Ricin B-like lectins"/>
    <property type="match status" value="1"/>
</dbReference>
<dbReference type="InterPro" id="IPR035992">
    <property type="entry name" value="Ricin_B-like_lectins"/>
</dbReference>
<proteinExistence type="predicted"/>
<name>A0A5N7DL25_9EURO</name>
<dbReference type="Gene3D" id="2.80.10.50">
    <property type="match status" value="1"/>
</dbReference>
<dbReference type="Pfam" id="PF14200">
    <property type="entry name" value="RicinB_lectin_2"/>
    <property type="match status" value="1"/>
</dbReference>
<sequence>MSDFDGPGSYVVVPSHVRDKALELGEDSGLLISKLVVNDNQRFYFASVGDEYLIINAQSGTYLTASDNGEQIAANTLSPDNQEARWNVIPADDDSGTWFITSVAFPHKVIDIAQKDTDDGTPAITFTRKRDGTENQQFFLRSFSRS</sequence>
<organism evidence="2 3">
    <name type="scientific">Aspergillus pseudonomiae</name>
    <dbReference type="NCBI Taxonomy" id="1506151"/>
    <lineage>
        <taxon>Eukaryota</taxon>
        <taxon>Fungi</taxon>
        <taxon>Dikarya</taxon>
        <taxon>Ascomycota</taxon>
        <taxon>Pezizomycotina</taxon>
        <taxon>Eurotiomycetes</taxon>
        <taxon>Eurotiomycetidae</taxon>
        <taxon>Eurotiales</taxon>
        <taxon>Aspergillaceae</taxon>
        <taxon>Aspergillus</taxon>
        <taxon>Aspergillus subgen. Circumdati</taxon>
    </lineage>
</organism>
<gene>
    <name evidence="2" type="ORF">BDV37DRAFT_280430</name>
</gene>
<accession>A0A5N6I5Z3</accession>
<feature type="domain" description="Ricin B lectin" evidence="1">
    <location>
        <begin position="39"/>
        <end position="125"/>
    </location>
</feature>
<dbReference type="EMBL" id="ML736751">
    <property type="protein sequence ID" value="KAE8406819.1"/>
    <property type="molecule type" value="Genomic_DNA"/>
</dbReference>
<dbReference type="OrthoDB" id="4476188at2759"/>
<dbReference type="GeneID" id="43671258"/>
<reference evidence="2 3" key="1">
    <citation type="submission" date="2019-04" db="EMBL/GenBank/DDBJ databases">
        <authorList>
            <consortium name="DOE Joint Genome Institute"/>
            <person name="Mondo S."/>
            <person name="Kjaerbolling I."/>
            <person name="Vesth T."/>
            <person name="Frisvad J.C."/>
            <person name="Nybo J.L."/>
            <person name="Theobald S."/>
            <person name="Kildgaard S."/>
            <person name="Isbrandt T."/>
            <person name="Kuo A."/>
            <person name="Sato A."/>
            <person name="Lyhne E.K."/>
            <person name="Kogle M.E."/>
            <person name="Wiebenga A."/>
            <person name="Kun R.S."/>
            <person name="Lubbers R.J."/>
            <person name="Makela M.R."/>
            <person name="Barry K."/>
            <person name="Chovatia M."/>
            <person name="Clum A."/>
            <person name="Daum C."/>
            <person name="Haridas S."/>
            <person name="He G."/>
            <person name="LaButti K."/>
            <person name="Lipzen A."/>
            <person name="Riley R."/>
            <person name="Salamov A."/>
            <person name="Simmons B.A."/>
            <person name="Magnuson J.K."/>
            <person name="Henrissat B."/>
            <person name="Mortensen U.H."/>
            <person name="Larsen T.O."/>
            <person name="Devries R.P."/>
            <person name="Grigoriev I.V."/>
            <person name="Machida M."/>
            <person name="Baker S.E."/>
            <person name="Andersen M.R."/>
            <person name="Cantor M.N."/>
            <person name="Hua S.X."/>
        </authorList>
    </citation>
    <scope>NUCLEOTIDE SEQUENCE [LARGE SCALE GENOMIC DNA]</scope>
    <source>
        <strain evidence="2 3">CBS 119388</strain>
    </source>
</reference>
<dbReference type="RefSeq" id="XP_031944138.1">
    <property type="nucleotide sequence ID" value="XM_032086567.1"/>
</dbReference>
<dbReference type="Proteomes" id="UP000325579">
    <property type="component" value="Unassembled WGS sequence"/>
</dbReference>
<dbReference type="InterPro" id="IPR000772">
    <property type="entry name" value="Ricin_B_lectin"/>
</dbReference>
<protein>
    <submittedName>
        <fullName evidence="2">Ricin B lectin domain-containing protein</fullName>
    </submittedName>
</protein>
<evidence type="ECO:0000313" key="2">
    <source>
        <dbReference type="EMBL" id="KAE8406819.1"/>
    </source>
</evidence>